<keyword evidence="8" id="KW-0732">Signal</keyword>
<reference evidence="11" key="1">
    <citation type="submission" date="2025-08" db="UniProtKB">
        <authorList>
            <consortium name="RefSeq"/>
        </authorList>
    </citation>
    <scope>IDENTIFICATION</scope>
    <source>
        <tissue evidence="11">Thorax and Abdomen</tissue>
    </source>
</reference>
<organism evidence="11">
    <name type="scientific">Neodiprion lecontei</name>
    <name type="common">Redheaded pine sawfly</name>
    <dbReference type="NCBI Taxonomy" id="441921"/>
    <lineage>
        <taxon>Eukaryota</taxon>
        <taxon>Metazoa</taxon>
        <taxon>Ecdysozoa</taxon>
        <taxon>Arthropoda</taxon>
        <taxon>Hexapoda</taxon>
        <taxon>Insecta</taxon>
        <taxon>Pterygota</taxon>
        <taxon>Neoptera</taxon>
        <taxon>Endopterygota</taxon>
        <taxon>Hymenoptera</taxon>
        <taxon>Tenthredinoidea</taxon>
        <taxon>Diprionidae</taxon>
        <taxon>Diprioninae</taxon>
        <taxon>Neodiprion</taxon>
    </lineage>
</organism>
<comment type="catalytic activity">
    <reaction evidence="1">
        <text>a 1,2-diacyl-sn-glycero-3-phosphocholine + H2O = a 2-acyl-sn-glycero-3-phosphocholine + a fatty acid + H(+)</text>
        <dbReference type="Rhea" id="RHEA:18689"/>
        <dbReference type="ChEBI" id="CHEBI:15377"/>
        <dbReference type="ChEBI" id="CHEBI:15378"/>
        <dbReference type="ChEBI" id="CHEBI:28868"/>
        <dbReference type="ChEBI" id="CHEBI:57643"/>
        <dbReference type="ChEBI" id="CHEBI:57875"/>
        <dbReference type="EC" id="3.1.1.32"/>
    </reaction>
</comment>
<dbReference type="InterPro" id="IPR000734">
    <property type="entry name" value="TAG_lipase"/>
</dbReference>
<name>A0A6J0BJX7_NEOLC</name>
<evidence type="ECO:0000256" key="8">
    <source>
        <dbReference type="SAM" id="SignalP"/>
    </source>
</evidence>
<dbReference type="SUPFAM" id="SSF53474">
    <property type="entry name" value="alpha/beta-Hydrolases"/>
    <property type="match status" value="1"/>
</dbReference>
<dbReference type="Gene3D" id="3.40.50.1820">
    <property type="entry name" value="alpha/beta hydrolase"/>
    <property type="match status" value="1"/>
</dbReference>
<dbReference type="InParanoid" id="A0A6J0BJX7"/>
<evidence type="ECO:0000313" key="11">
    <source>
        <dbReference type="RefSeq" id="XP_015514975.1"/>
    </source>
</evidence>
<dbReference type="InterPro" id="IPR029058">
    <property type="entry name" value="AB_hydrolase_fold"/>
</dbReference>
<dbReference type="KEGG" id="nlo:107220766"/>
<dbReference type="GO" id="GO:0005615">
    <property type="term" value="C:extracellular space"/>
    <property type="evidence" value="ECO:0007669"/>
    <property type="project" value="TreeGrafter"/>
</dbReference>
<dbReference type="EC" id="3.1.1.32" evidence="4"/>
<evidence type="ECO:0000256" key="6">
    <source>
        <dbReference type="ARBA" id="ARBA00022801"/>
    </source>
</evidence>
<evidence type="ECO:0000256" key="2">
    <source>
        <dbReference type="ARBA" id="ARBA00004613"/>
    </source>
</evidence>
<evidence type="ECO:0000259" key="9">
    <source>
        <dbReference type="Pfam" id="PF00151"/>
    </source>
</evidence>
<protein>
    <recommendedName>
        <fullName evidence="4">phospholipase A1</fullName>
        <ecNumber evidence="4">3.1.1.32</ecNumber>
    </recommendedName>
</protein>
<dbReference type="PANTHER" id="PTHR11610">
    <property type="entry name" value="LIPASE"/>
    <property type="match status" value="1"/>
</dbReference>
<comment type="similarity">
    <text evidence="3 7">Belongs to the AB hydrolase superfamily. Lipase family.</text>
</comment>
<feature type="chain" id="PRO_5027060597" description="phospholipase A1" evidence="8">
    <location>
        <begin position="20"/>
        <end position="357"/>
    </location>
</feature>
<dbReference type="Proteomes" id="UP000829291">
    <property type="component" value="Chromosome 7"/>
</dbReference>
<feature type="domain" description="Lipase" evidence="9">
    <location>
        <begin position="81"/>
        <end position="352"/>
    </location>
</feature>
<dbReference type="InterPro" id="IPR033906">
    <property type="entry name" value="Lipase_N"/>
</dbReference>
<accession>A0A6J0BJX7</accession>
<dbReference type="CDD" id="cd00707">
    <property type="entry name" value="Pancreat_lipase_like"/>
    <property type="match status" value="1"/>
</dbReference>
<keyword evidence="5" id="KW-0964">Secreted</keyword>
<feature type="signal peptide" evidence="8">
    <location>
        <begin position="1"/>
        <end position="19"/>
    </location>
</feature>
<comment type="subcellular location">
    <subcellularLocation>
        <location evidence="2">Secreted</location>
    </subcellularLocation>
</comment>
<evidence type="ECO:0000256" key="4">
    <source>
        <dbReference type="ARBA" id="ARBA00013179"/>
    </source>
</evidence>
<sequence length="357" mass="39450">MKLISLLGIILLTVAFVQSGIVRRDTDTDTDDFDDEDDSEEVVWDEDTWYEEDEDGNLVEITDELGSNETLEETELLLPEKVFFHLYTLDNPSSSQEIYIGDDETLDSSNWNSSKLTRIITHGWVNSKNSEACTLIRDAYLSEGDYNIIVVDWSKISKQLYGFARRRVYMVGGYVAKLIDYLETKGMDVSELIVIGHSLGGHIAGLTALQATNTVGYVIALDPALPYFWFSSSGSRVAKGDAAYVQVIHTNGGLLGIDDAIGDIDFYPNGGSSQNGCIVDAAGSCSHARAYKYMAESITSDVGFWGRLCKSWRRFRYGRCSSTTTTYMGGSTPTTETDSGSYYLRTARSSAYALGEI</sequence>
<evidence type="ECO:0000313" key="10">
    <source>
        <dbReference type="Proteomes" id="UP000829291"/>
    </source>
</evidence>
<dbReference type="PRINTS" id="PR00821">
    <property type="entry name" value="TAGLIPASE"/>
</dbReference>
<dbReference type="OrthoDB" id="199913at2759"/>
<keyword evidence="10" id="KW-1185">Reference proteome</keyword>
<dbReference type="FunCoup" id="A0A6J0BJX7">
    <property type="interactions" value="110"/>
</dbReference>
<keyword evidence="6" id="KW-0378">Hydrolase</keyword>
<dbReference type="InterPro" id="IPR013818">
    <property type="entry name" value="Lipase"/>
</dbReference>
<dbReference type="RefSeq" id="XP_015514975.1">
    <property type="nucleotide sequence ID" value="XM_015659489.2"/>
</dbReference>
<evidence type="ECO:0000256" key="5">
    <source>
        <dbReference type="ARBA" id="ARBA00022525"/>
    </source>
</evidence>
<evidence type="ECO:0000256" key="7">
    <source>
        <dbReference type="RuleBase" id="RU004262"/>
    </source>
</evidence>
<evidence type="ECO:0000256" key="3">
    <source>
        <dbReference type="ARBA" id="ARBA00010701"/>
    </source>
</evidence>
<proteinExistence type="inferred from homology"/>
<evidence type="ECO:0000256" key="1">
    <source>
        <dbReference type="ARBA" id="ARBA00000111"/>
    </source>
</evidence>
<dbReference type="PANTHER" id="PTHR11610:SF150">
    <property type="entry name" value="FI01825P-RELATED"/>
    <property type="match status" value="1"/>
</dbReference>
<dbReference type="GO" id="GO:0017171">
    <property type="term" value="F:serine hydrolase activity"/>
    <property type="evidence" value="ECO:0007669"/>
    <property type="project" value="TreeGrafter"/>
</dbReference>
<dbReference type="GeneID" id="107220766"/>
<dbReference type="Pfam" id="PF00151">
    <property type="entry name" value="Lipase"/>
    <property type="match status" value="1"/>
</dbReference>
<gene>
    <name evidence="11" type="primary">LOC107220766</name>
</gene>
<dbReference type="GO" id="GO:0016042">
    <property type="term" value="P:lipid catabolic process"/>
    <property type="evidence" value="ECO:0007669"/>
    <property type="project" value="TreeGrafter"/>
</dbReference>
<dbReference type="GO" id="GO:0008970">
    <property type="term" value="F:phospholipase A1 activity"/>
    <property type="evidence" value="ECO:0007669"/>
    <property type="project" value="UniProtKB-EC"/>
</dbReference>
<dbReference type="AlphaFoldDB" id="A0A6J0BJX7"/>